<dbReference type="InterPro" id="IPR052344">
    <property type="entry name" value="Transposase-related"/>
</dbReference>
<organism evidence="3 4">
    <name type="scientific">Vibrio sagamiensis NBRC 104589</name>
    <dbReference type="NCBI Taxonomy" id="1219064"/>
    <lineage>
        <taxon>Bacteria</taxon>
        <taxon>Pseudomonadati</taxon>
        <taxon>Pseudomonadota</taxon>
        <taxon>Gammaproteobacteria</taxon>
        <taxon>Vibrionales</taxon>
        <taxon>Vibrionaceae</taxon>
        <taxon>Vibrio</taxon>
    </lineage>
</organism>
<evidence type="ECO:0000313" key="3">
    <source>
        <dbReference type="EMBL" id="GEM76646.1"/>
    </source>
</evidence>
<name>A0A511QHM8_9VIBR</name>
<evidence type="ECO:0000259" key="2">
    <source>
        <dbReference type="Pfam" id="PF13817"/>
    </source>
</evidence>
<gene>
    <name evidence="3" type="ORF">VSA01S_27580</name>
</gene>
<dbReference type="EMBL" id="BJXJ01000029">
    <property type="protein sequence ID" value="GEM76646.1"/>
    <property type="molecule type" value="Genomic_DNA"/>
</dbReference>
<sequence length="293" mass="33613">MKCAEKLEPLIALLKENLLAQEVLFADETTLTVLNDERKKSYIWLYGCGPDRGGDAQSPGIVLFDYQGESRGHHCPASYLSDYDGYLHVDGYEAYEKTNAKLVGCWAHARRKFVEAEQSQPKGKQVKGGKIQSAINWFQKLYRIEQGIKGKTQEERYQQRQSQTEPLLKAFKTWLDKSVSQVPPKSKLGVAINYSLNQWSKLTRVVEDGRLSIDNNRAERSVRPFTVGRNNWLFSNTHNGARASAVLYSLIETAKANDCEPYEYLEYLFRELPKLKSGDVHRHLLPWHMPRSE</sequence>
<reference evidence="3 4" key="1">
    <citation type="submission" date="2019-07" db="EMBL/GenBank/DDBJ databases">
        <title>Whole genome shotgun sequence of Vibrio sagamiensis NBRC 104589.</title>
        <authorList>
            <person name="Hosoyama A."/>
            <person name="Uohara A."/>
            <person name="Ohji S."/>
            <person name="Ichikawa N."/>
        </authorList>
    </citation>
    <scope>NUCLEOTIDE SEQUENCE [LARGE SCALE GENOMIC DNA]</scope>
    <source>
        <strain evidence="3 4">NBRC 104589</strain>
    </source>
</reference>
<dbReference type="InterPro" id="IPR004291">
    <property type="entry name" value="Transposase_IS66_central"/>
</dbReference>
<feature type="domain" description="Transposase IS66 central" evidence="1">
    <location>
        <begin position="2"/>
        <end position="242"/>
    </location>
</feature>
<dbReference type="Proteomes" id="UP000321922">
    <property type="component" value="Unassembled WGS sequence"/>
</dbReference>
<dbReference type="Pfam" id="PF03050">
    <property type="entry name" value="DDE_Tnp_IS66"/>
    <property type="match status" value="1"/>
</dbReference>
<feature type="domain" description="Transposase IS66 C-terminal" evidence="2">
    <location>
        <begin position="249"/>
        <end position="287"/>
    </location>
</feature>
<dbReference type="Pfam" id="PF13817">
    <property type="entry name" value="DDE_Tnp_IS66_C"/>
    <property type="match status" value="1"/>
</dbReference>
<evidence type="ECO:0000313" key="4">
    <source>
        <dbReference type="Proteomes" id="UP000321922"/>
    </source>
</evidence>
<dbReference type="AlphaFoldDB" id="A0A511QHM8"/>
<comment type="caution">
    <text evidence="3">The sequence shown here is derived from an EMBL/GenBank/DDBJ whole genome shotgun (WGS) entry which is preliminary data.</text>
</comment>
<keyword evidence="4" id="KW-1185">Reference proteome</keyword>
<evidence type="ECO:0000259" key="1">
    <source>
        <dbReference type="Pfam" id="PF03050"/>
    </source>
</evidence>
<proteinExistence type="predicted"/>
<dbReference type="PANTHER" id="PTHR33678">
    <property type="entry name" value="BLL1576 PROTEIN"/>
    <property type="match status" value="1"/>
</dbReference>
<accession>A0A511QHM8</accession>
<dbReference type="InterPro" id="IPR039552">
    <property type="entry name" value="IS66_C"/>
</dbReference>
<dbReference type="PANTHER" id="PTHR33678:SF1">
    <property type="entry name" value="BLL1576 PROTEIN"/>
    <property type="match status" value="1"/>
</dbReference>
<dbReference type="NCBIfam" id="NF033517">
    <property type="entry name" value="transpos_IS66"/>
    <property type="match status" value="1"/>
</dbReference>
<protein>
    <submittedName>
        <fullName evidence="3">Uncharacterized protein</fullName>
    </submittedName>
</protein>